<protein>
    <submittedName>
        <fullName evidence="1">Uncharacterized protein</fullName>
    </submittedName>
</protein>
<accession>A0ACB8SU79</accession>
<keyword evidence="2" id="KW-1185">Reference proteome</keyword>
<gene>
    <name evidence="1" type="ORF">BV25DRAFT_1871398</name>
</gene>
<reference evidence="1" key="1">
    <citation type="submission" date="2021-03" db="EMBL/GenBank/DDBJ databases">
        <authorList>
            <consortium name="DOE Joint Genome Institute"/>
            <person name="Ahrendt S."/>
            <person name="Looney B.P."/>
            <person name="Miyauchi S."/>
            <person name="Morin E."/>
            <person name="Drula E."/>
            <person name="Courty P.E."/>
            <person name="Chicoki N."/>
            <person name="Fauchery L."/>
            <person name="Kohler A."/>
            <person name="Kuo A."/>
            <person name="Labutti K."/>
            <person name="Pangilinan J."/>
            <person name="Lipzen A."/>
            <person name="Riley R."/>
            <person name="Andreopoulos W."/>
            <person name="He G."/>
            <person name="Johnson J."/>
            <person name="Barry K.W."/>
            <person name="Grigoriev I.V."/>
            <person name="Nagy L."/>
            <person name="Hibbett D."/>
            <person name="Henrissat B."/>
            <person name="Matheny P.B."/>
            <person name="Labbe J."/>
            <person name="Martin F."/>
        </authorList>
    </citation>
    <scope>NUCLEOTIDE SEQUENCE</scope>
    <source>
        <strain evidence="1">HHB10654</strain>
    </source>
</reference>
<evidence type="ECO:0000313" key="1">
    <source>
        <dbReference type="EMBL" id="KAI0059990.1"/>
    </source>
</evidence>
<reference evidence="1" key="2">
    <citation type="journal article" date="2022" name="New Phytol.">
        <title>Evolutionary transition to the ectomycorrhizal habit in the genomes of a hyperdiverse lineage of mushroom-forming fungi.</title>
        <authorList>
            <person name="Looney B."/>
            <person name="Miyauchi S."/>
            <person name="Morin E."/>
            <person name="Drula E."/>
            <person name="Courty P.E."/>
            <person name="Kohler A."/>
            <person name="Kuo A."/>
            <person name="LaButti K."/>
            <person name="Pangilinan J."/>
            <person name="Lipzen A."/>
            <person name="Riley R."/>
            <person name="Andreopoulos W."/>
            <person name="He G."/>
            <person name="Johnson J."/>
            <person name="Nolan M."/>
            <person name="Tritt A."/>
            <person name="Barry K.W."/>
            <person name="Grigoriev I.V."/>
            <person name="Nagy L.G."/>
            <person name="Hibbett D."/>
            <person name="Henrissat B."/>
            <person name="Matheny P.B."/>
            <person name="Labbe J."/>
            <person name="Martin F.M."/>
        </authorList>
    </citation>
    <scope>NUCLEOTIDE SEQUENCE</scope>
    <source>
        <strain evidence="1">HHB10654</strain>
    </source>
</reference>
<name>A0ACB8SU79_9AGAM</name>
<evidence type="ECO:0000313" key="2">
    <source>
        <dbReference type="Proteomes" id="UP000814140"/>
    </source>
</evidence>
<comment type="caution">
    <text evidence="1">The sequence shown here is derived from an EMBL/GenBank/DDBJ whole genome shotgun (WGS) entry which is preliminary data.</text>
</comment>
<sequence length="198" mass="22146">MHSLSTPHLVVCISLLVSVAGNFFSAWRLRQEVSPGPIDDRHYTYKGDDYPVTLPLRLEDVALTYEEPANGEYGVSSSKAWSEWQSLDRFPHTGGFVRLGPEGRGFGISMFHQLHCLNIIRSAVLKGVPVHHTTHCFHLLRQAILCASDTTLDPLNMKDKPGTDGMGITHVCKDWTQVYDYVTTNQAAWQSAAYNLTE</sequence>
<dbReference type="EMBL" id="MU277222">
    <property type="protein sequence ID" value="KAI0059990.1"/>
    <property type="molecule type" value="Genomic_DNA"/>
</dbReference>
<proteinExistence type="predicted"/>
<organism evidence="1 2">
    <name type="scientific">Artomyces pyxidatus</name>
    <dbReference type="NCBI Taxonomy" id="48021"/>
    <lineage>
        <taxon>Eukaryota</taxon>
        <taxon>Fungi</taxon>
        <taxon>Dikarya</taxon>
        <taxon>Basidiomycota</taxon>
        <taxon>Agaricomycotina</taxon>
        <taxon>Agaricomycetes</taxon>
        <taxon>Russulales</taxon>
        <taxon>Auriscalpiaceae</taxon>
        <taxon>Artomyces</taxon>
    </lineage>
</organism>
<dbReference type="Proteomes" id="UP000814140">
    <property type="component" value="Unassembled WGS sequence"/>
</dbReference>